<protein>
    <submittedName>
        <fullName evidence="1">YHS domain-containing (Seleno)protein</fullName>
    </submittedName>
</protein>
<accession>A0ABT8L026</accession>
<dbReference type="Proteomes" id="UP001172083">
    <property type="component" value="Unassembled WGS sequence"/>
</dbReference>
<evidence type="ECO:0000313" key="1">
    <source>
        <dbReference type="EMBL" id="MDN5211090.1"/>
    </source>
</evidence>
<organism evidence="1 2">
    <name type="scientific">Agaribacillus aureus</name>
    <dbReference type="NCBI Taxonomy" id="3051825"/>
    <lineage>
        <taxon>Bacteria</taxon>
        <taxon>Pseudomonadati</taxon>
        <taxon>Bacteroidota</taxon>
        <taxon>Cytophagia</taxon>
        <taxon>Cytophagales</taxon>
        <taxon>Splendidivirgaceae</taxon>
        <taxon>Agaribacillus</taxon>
    </lineage>
</organism>
<gene>
    <name evidence="1" type="ORF">QQ020_03485</name>
</gene>
<dbReference type="NCBIfam" id="NF041384">
    <property type="entry name" value="YHS_seleno_dom"/>
    <property type="match status" value="1"/>
</dbReference>
<name>A0ABT8L026_9BACT</name>
<comment type="caution">
    <text evidence="1">The sequence shown here is derived from an EMBL/GenBank/DDBJ whole genome shotgun (WGS) entry which is preliminary data.</text>
</comment>
<proteinExistence type="predicted"/>
<evidence type="ECO:0000313" key="2">
    <source>
        <dbReference type="Proteomes" id="UP001172083"/>
    </source>
</evidence>
<reference evidence="1" key="1">
    <citation type="submission" date="2023-06" db="EMBL/GenBank/DDBJ databases">
        <title>Genomic of Agaribacillus aureum.</title>
        <authorList>
            <person name="Wang G."/>
        </authorList>
    </citation>
    <scope>NUCLEOTIDE SEQUENCE</scope>
    <source>
        <strain evidence="1">BMA12</strain>
    </source>
</reference>
<sequence length="153" mass="17413">MKNLSFIIMLCMVAIGQHGLAQSKVYSNENNIAINGYDLVAYFNRHEAVRGGEAFSYTSEGKKFYFATAENRDAFKADPQKYLPQFDGYCAFAVAMQNAKVPADPRTFKLRDGKLYLFFNDYYEGQPFNTIVPWNASETQLLSKAEANWQSLK</sequence>
<dbReference type="RefSeq" id="WP_346756426.1">
    <property type="nucleotide sequence ID" value="NZ_JAUJEB010000001.1"/>
</dbReference>
<dbReference type="EMBL" id="JAUJEB010000001">
    <property type="protein sequence ID" value="MDN5211090.1"/>
    <property type="molecule type" value="Genomic_DNA"/>
</dbReference>
<keyword evidence="2" id="KW-1185">Reference proteome</keyword>